<dbReference type="EMBL" id="OX597823">
    <property type="protein sequence ID" value="CAI9729197.1"/>
    <property type="molecule type" value="Genomic_DNA"/>
</dbReference>
<protein>
    <submittedName>
        <fullName evidence="2">Uncharacterized protein</fullName>
    </submittedName>
</protein>
<gene>
    <name evidence="2" type="ORF">OCTVUL_1B002058</name>
</gene>
<proteinExistence type="predicted"/>
<feature type="region of interest" description="Disordered" evidence="1">
    <location>
        <begin position="55"/>
        <end position="87"/>
    </location>
</feature>
<accession>A0AA36B9F9</accession>
<evidence type="ECO:0000313" key="3">
    <source>
        <dbReference type="Proteomes" id="UP001162480"/>
    </source>
</evidence>
<dbReference type="AlphaFoldDB" id="A0AA36B9F9"/>
<name>A0AA36B9F9_OCTVU</name>
<sequence length="87" mass="10197">MFSHKVVIVEQKQLSCYSRFEVKNHEIENPVPRENRHKIDYKSWSHKSIELAIDTDPCSGKQDEGSRIDKKDEELEHKSKTDASIDK</sequence>
<evidence type="ECO:0000313" key="2">
    <source>
        <dbReference type="EMBL" id="CAI9729197.1"/>
    </source>
</evidence>
<keyword evidence="3" id="KW-1185">Reference proteome</keyword>
<reference evidence="2" key="1">
    <citation type="submission" date="2023-08" db="EMBL/GenBank/DDBJ databases">
        <authorList>
            <person name="Alioto T."/>
            <person name="Alioto T."/>
            <person name="Gomez Garrido J."/>
        </authorList>
    </citation>
    <scope>NUCLEOTIDE SEQUENCE</scope>
</reference>
<feature type="compositionally biased region" description="Basic and acidic residues" evidence="1">
    <location>
        <begin position="61"/>
        <end position="87"/>
    </location>
</feature>
<dbReference type="Proteomes" id="UP001162480">
    <property type="component" value="Chromosome 10"/>
</dbReference>
<organism evidence="2 3">
    <name type="scientific">Octopus vulgaris</name>
    <name type="common">Common octopus</name>
    <dbReference type="NCBI Taxonomy" id="6645"/>
    <lineage>
        <taxon>Eukaryota</taxon>
        <taxon>Metazoa</taxon>
        <taxon>Spiralia</taxon>
        <taxon>Lophotrochozoa</taxon>
        <taxon>Mollusca</taxon>
        <taxon>Cephalopoda</taxon>
        <taxon>Coleoidea</taxon>
        <taxon>Octopodiformes</taxon>
        <taxon>Octopoda</taxon>
        <taxon>Incirrata</taxon>
        <taxon>Octopodidae</taxon>
        <taxon>Octopus</taxon>
    </lineage>
</organism>
<evidence type="ECO:0000256" key="1">
    <source>
        <dbReference type="SAM" id="MobiDB-lite"/>
    </source>
</evidence>